<dbReference type="GO" id="GO:0006779">
    <property type="term" value="P:porphyrin-containing compound biosynthetic process"/>
    <property type="evidence" value="ECO:0007669"/>
    <property type="project" value="InterPro"/>
</dbReference>
<protein>
    <recommendedName>
        <fullName evidence="1">Uroporphyrinogen decarboxylase (URO-D) domain-containing protein</fullName>
    </recommendedName>
</protein>
<dbReference type="InterPro" id="IPR000257">
    <property type="entry name" value="Uroporphyrinogen_deCOase"/>
</dbReference>
<dbReference type="GO" id="GO:0004853">
    <property type="term" value="F:uroporphyrinogen decarboxylase activity"/>
    <property type="evidence" value="ECO:0007669"/>
    <property type="project" value="InterPro"/>
</dbReference>
<dbReference type="Pfam" id="PF01208">
    <property type="entry name" value="URO-D"/>
    <property type="match status" value="1"/>
</dbReference>
<evidence type="ECO:0000259" key="1">
    <source>
        <dbReference type="Pfam" id="PF01208"/>
    </source>
</evidence>
<dbReference type="PANTHER" id="PTHR47099:SF1">
    <property type="entry name" value="METHYLCOBAMIDE:COM METHYLTRANSFERASE MTBA"/>
    <property type="match status" value="1"/>
</dbReference>
<dbReference type="PANTHER" id="PTHR47099">
    <property type="entry name" value="METHYLCOBAMIDE:COM METHYLTRANSFERASE MTBA"/>
    <property type="match status" value="1"/>
</dbReference>
<name>X1SEG1_9ZZZZ</name>
<organism evidence="2">
    <name type="scientific">marine sediment metagenome</name>
    <dbReference type="NCBI Taxonomy" id="412755"/>
    <lineage>
        <taxon>unclassified sequences</taxon>
        <taxon>metagenomes</taxon>
        <taxon>ecological metagenomes</taxon>
    </lineage>
</organism>
<reference evidence="2" key="1">
    <citation type="journal article" date="2014" name="Front. Microbiol.">
        <title>High frequency of phylogenetically diverse reductive dehalogenase-homologous genes in deep subseafloor sedimentary metagenomes.</title>
        <authorList>
            <person name="Kawai M."/>
            <person name="Futagami T."/>
            <person name="Toyoda A."/>
            <person name="Takaki Y."/>
            <person name="Nishi S."/>
            <person name="Hori S."/>
            <person name="Arai W."/>
            <person name="Tsubouchi T."/>
            <person name="Morono Y."/>
            <person name="Uchiyama I."/>
            <person name="Ito T."/>
            <person name="Fujiyama A."/>
            <person name="Inagaki F."/>
            <person name="Takami H."/>
        </authorList>
    </citation>
    <scope>NUCLEOTIDE SEQUENCE</scope>
    <source>
        <strain evidence="2">Expedition CK06-06</strain>
    </source>
</reference>
<dbReference type="InterPro" id="IPR038071">
    <property type="entry name" value="UROD/MetE-like_sf"/>
</dbReference>
<dbReference type="SUPFAM" id="SSF51726">
    <property type="entry name" value="UROD/MetE-like"/>
    <property type="match status" value="1"/>
</dbReference>
<comment type="caution">
    <text evidence="2">The sequence shown here is derived from an EMBL/GenBank/DDBJ whole genome shotgun (WGS) entry which is preliminary data.</text>
</comment>
<evidence type="ECO:0000313" key="2">
    <source>
        <dbReference type="EMBL" id="GAI77506.1"/>
    </source>
</evidence>
<dbReference type="Gene3D" id="3.20.20.210">
    <property type="match status" value="1"/>
</dbReference>
<feature type="non-terminal residue" evidence="2">
    <location>
        <position position="1"/>
    </location>
</feature>
<dbReference type="AlphaFoldDB" id="X1SEG1"/>
<sequence>PEKVKAACEALTGVLAAVGKLTGTISKDTTGSRIVFCPTWYNTYLSPEQYREFHFPYIKRIVNELVEADFTPLLCFQGRMDHLLDTLTELPAGKVILWFDKTDLSKVKDVVGDKYCIAGGILSSLLISGTPQQVKDHMKETISKYKPGGGYIVTTEFNGMGDAKIENVKAMTEAVMEYGKY</sequence>
<gene>
    <name evidence="2" type="ORF">S12H4_13767</name>
</gene>
<dbReference type="InterPro" id="IPR052024">
    <property type="entry name" value="Methanogen_methyltrans"/>
</dbReference>
<accession>X1SEG1</accession>
<proteinExistence type="predicted"/>
<dbReference type="EMBL" id="BARW01006553">
    <property type="protein sequence ID" value="GAI77506.1"/>
    <property type="molecule type" value="Genomic_DNA"/>
</dbReference>
<feature type="domain" description="Uroporphyrinogen decarboxylase (URO-D)" evidence="1">
    <location>
        <begin position="30"/>
        <end position="178"/>
    </location>
</feature>